<dbReference type="Proteomes" id="UP000253940">
    <property type="component" value="Chromosome"/>
</dbReference>
<dbReference type="GO" id="GO:0016787">
    <property type="term" value="F:hydrolase activity"/>
    <property type="evidence" value="ECO:0007669"/>
    <property type="project" value="UniProtKB-KW"/>
</dbReference>
<accession>A0A345P9I4</accession>
<dbReference type="AlphaFoldDB" id="A0A345P9I4"/>
<keyword evidence="1" id="KW-0378">Hydrolase</keyword>
<dbReference type="InterPro" id="IPR016516">
    <property type="entry name" value="UCP07580"/>
</dbReference>
<dbReference type="Pfam" id="PF10118">
    <property type="entry name" value="Metal_hydrol"/>
    <property type="match status" value="1"/>
</dbReference>
<dbReference type="KEGG" id="mbah:HYN46_14510"/>
<dbReference type="PIRSF" id="PIRSF007580">
    <property type="entry name" value="UCP07580"/>
    <property type="match status" value="1"/>
</dbReference>
<dbReference type="PANTHER" id="PTHR39456:SF1">
    <property type="entry name" value="METAL-DEPENDENT HYDROLASE"/>
    <property type="match status" value="1"/>
</dbReference>
<evidence type="ECO:0000313" key="2">
    <source>
        <dbReference type="Proteomes" id="UP000253940"/>
    </source>
</evidence>
<dbReference type="OrthoDB" id="4760165at2"/>
<dbReference type="EMBL" id="CP031222">
    <property type="protein sequence ID" value="AXI03943.1"/>
    <property type="molecule type" value="Genomic_DNA"/>
</dbReference>
<gene>
    <name evidence="1" type="ORF">HYN46_14510</name>
</gene>
<name>A0A345P9I4_9GAMM</name>
<evidence type="ECO:0000313" key="1">
    <source>
        <dbReference type="EMBL" id="AXI03943.1"/>
    </source>
</evidence>
<sequence>MGIMFKGMRKIVSSSPHHLIPRKVKFDWHATPIDWIKGEPFASHFINAIHLMFPAGELWMCRMINRAIPYLDDPKLIEDARAFIRQEAMHARSHSSAVDEHLKAYGLYPDEYQQRVNKLFEEILMDEPFGVRLPKPLQKEWLIFRLGCMAVFEHIACVLGQYALDHEKWEEVADPVMLDLLRWHGAEEVEHRSVVFDIYHGVGGGYVGRYMCTGLVLAAVTVLWTQGATEILRKHPDIKVDPSIAHGWFSQQWRRATSLGLLPTLPWVAGKMLGYFSPFYNPIHEGSTEQALAYLETSVGYLATQKPVPAAVPFVDQTVQA</sequence>
<organism evidence="1 2">
    <name type="scientific">Aquirhabdus parva</name>
    <dbReference type="NCBI Taxonomy" id="2283318"/>
    <lineage>
        <taxon>Bacteria</taxon>
        <taxon>Pseudomonadati</taxon>
        <taxon>Pseudomonadota</taxon>
        <taxon>Gammaproteobacteria</taxon>
        <taxon>Moraxellales</taxon>
        <taxon>Moraxellaceae</taxon>
        <taxon>Aquirhabdus</taxon>
    </lineage>
</organism>
<dbReference type="RefSeq" id="WP_114900051.1">
    <property type="nucleotide sequence ID" value="NZ_CP031222.1"/>
</dbReference>
<reference evidence="1 2" key="1">
    <citation type="submission" date="2018-07" db="EMBL/GenBank/DDBJ databases">
        <title>Genome sequencing of Moraxellaceae gen. HYN0046.</title>
        <authorList>
            <person name="Kim M."/>
            <person name="Yi H."/>
        </authorList>
    </citation>
    <scope>NUCLEOTIDE SEQUENCE [LARGE SCALE GENOMIC DNA]</scope>
    <source>
        <strain evidence="1 2">HYN0046</strain>
    </source>
</reference>
<keyword evidence="2" id="KW-1185">Reference proteome</keyword>
<proteinExistence type="predicted"/>
<protein>
    <submittedName>
        <fullName evidence="1">Metal-dependent hydrolase</fullName>
    </submittedName>
</protein>
<dbReference type="PANTHER" id="PTHR39456">
    <property type="entry name" value="METAL-DEPENDENT HYDROLASE"/>
    <property type="match status" value="1"/>
</dbReference>